<keyword evidence="1" id="KW-0560">Oxidoreductase</keyword>
<dbReference type="Gene3D" id="3.40.50.700">
    <property type="entry name" value="NADH:ubiquinone oxidoreductase-like, 20kDa subunit"/>
    <property type="match status" value="1"/>
</dbReference>
<evidence type="ECO:0000313" key="3">
    <source>
        <dbReference type="EMBL" id="OGD62391.1"/>
    </source>
</evidence>
<evidence type="ECO:0000313" key="4">
    <source>
        <dbReference type="Proteomes" id="UP000178583"/>
    </source>
</evidence>
<dbReference type="AlphaFoldDB" id="A0A1F5E508"/>
<gene>
    <name evidence="3" type="ORF">A2215_03055</name>
</gene>
<dbReference type="Pfam" id="PF01058">
    <property type="entry name" value="Oxidored_q6"/>
    <property type="match status" value="1"/>
</dbReference>
<dbReference type="EMBL" id="MEZY01000050">
    <property type="protein sequence ID" value="OGD62391.1"/>
    <property type="molecule type" value="Genomic_DNA"/>
</dbReference>
<organism evidence="3 4">
    <name type="scientific">Candidatus Berkelbacteria bacterium RIFOXYA2_FULL_43_10</name>
    <dbReference type="NCBI Taxonomy" id="1797472"/>
    <lineage>
        <taxon>Bacteria</taxon>
        <taxon>Candidatus Berkelbacteria</taxon>
    </lineage>
</organism>
<name>A0A1F5E508_9BACT</name>
<evidence type="ECO:0000259" key="2">
    <source>
        <dbReference type="Pfam" id="PF01058"/>
    </source>
</evidence>
<reference evidence="3 4" key="1">
    <citation type="journal article" date="2016" name="Nat. Commun.">
        <title>Thousands of microbial genomes shed light on interconnected biogeochemical processes in an aquifer system.</title>
        <authorList>
            <person name="Anantharaman K."/>
            <person name="Brown C.T."/>
            <person name="Hug L.A."/>
            <person name="Sharon I."/>
            <person name="Castelle C.J."/>
            <person name="Probst A.J."/>
            <person name="Thomas B.C."/>
            <person name="Singh A."/>
            <person name="Wilkins M.J."/>
            <person name="Karaoz U."/>
            <person name="Brodie E.L."/>
            <person name="Williams K.H."/>
            <person name="Hubbard S.S."/>
            <person name="Banfield J.F."/>
        </authorList>
    </citation>
    <scope>NUCLEOTIDE SEQUENCE [LARGE SCALE GENOMIC DNA]</scope>
</reference>
<dbReference type="Proteomes" id="UP000178583">
    <property type="component" value="Unassembled WGS sequence"/>
</dbReference>
<accession>A0A1F5E508</accession>
<feature type="domain" description="NADH:ubiquinone oxidoreductase-like 20kDa subunit" evidence="2">
    <location>
        <begin position="17"/>
        <end position="141"/>
    </location>
</feature>
<comment type="caution">
    <text evidence="3">The sequence shown here is derived from an EMBL/GenBank/DDBJ whole genome shotgun (WGS) entry which is preliminary data.</text>
</comment>
<sequence length="244" mass="27499">MKPYPKKTLGIYSLTCCEGCQFEILKDYDDFSQLLKYYDVRNFRLGQEENLPGPFDVSLVEGTPESKEEYTLLREIRKTSAIVIVIGSCAHLGGIQSERNSLPKKMTLAKDVVSIPEVINTDFIVPGCPISHKELFAFLMDIYWNKVPTLHDLAVCFECRQNENQCLLKEGKPCLGPITRGGCDSICVNGGEACYGCRGATDQADFAKMKEILKPIISDEDSTNMMTIYGDYECEWKRRTDEGK</sequence>
<evidence type="ECO:0000256" key="1">
    <source>
        <dbReference type="ARBA" id="ARBA00023002"/>
    </source>
</evidence>
<dbReference type="PANTHER" id="PTHR42845">
    <property type="entry name" value="COENZYME F420-REDUCING HYDROGENASE, GAMMA SUBUNIT"/>
    <property type="match status" value="1"/>
</dbReference>
<dbReference type="SUPFAM" id="SSF56770">
    <property type="entry name" value="HydA/Nqo6-like"/>
    <property type="match status" value="1"/>
</dbReference>
<proteinExistence type="predicted"/>
<dbReference type="PANTHER" id="PTHR42845:SF2">
    <property type="entry name" value="F420-NON-REDUCING HYDROGENASE VHU SUBUNIT G"/>
    <property type="match status" value="1"/>
</dbReference>
<dbReference type="GO" id="GO:0051536">
    <property type="term" value="F:iron-sulfur cluster binding"/>
    <property type="evidence" value="ECO:0007669"/>
    <property type="project" value="InterPro"/>
</dbReference>
<dbReference type="InterPro" id="IPR051349">
    <property type="entry name" value="Hydrogenase_assoc-protein"/>
</dbReference>
<protein>
    <recommendedName>
        <fullName evidence="2">NADH:ubiquinone oxidoreductase-like 20kDa subunit domain-containing protein</fullName>
    </recommendedName>
</protein>
<dbReference type="GO" id="GO:0016491">
    <property type="term" value="F:oxidoreductase activity"/>
    <property type="evidence" value="ECO:0007669"/>
    <property type="project" value="UniProtKB-KW"/>
</dbReference>
<dbReference type="InterPro" id="IPR006137">
    <property type="entry name" value="NADH_UbQ_OxRdtase-like_20kDa"/>
</dbReference>
<dbReference type="InterPro" id="IPR037024">
    <property type="entry name" value="NiFe_Hase_small_N_sf"/>
</dbReference>
<dbReference type="STRING" id="1797472.A2215_03055"/>